<dbReference type="GO" id="GO:0008250">
    <property type="term" value="C:oligosaccharyltransferase complex"/>
    <property type="evidence" value="ECO:0007669"/>
    <property type="project" value="TreeGrafter"/>
</dbReference>
<sequence>MSLSTLIMILTAPVIAIDTSYYPPRDSGLEALEASELYTLRSPVDSTVWLEYERFLLSQSRVTPLLLYFTPALTCSDDKNEDDSVVGQEEEVLAFENETCWRHQKLVEATVKLAAKMLSNPKPLVVRIDVSMWPKMLHYHLMSTTPSLLWIPGRATGRFQRYPHVETNFLDLRVNGALYDRYFAENVTMGEKSNVERQCHLAKETAAKNITAFVRLCQERSGYLTRNANGQLIPRVLVDSNDDAFSVLELIPILAFLTFIALVINDNRAFVLNLVQTRLFWFILCLIVTYVALSGFFHAIIYRQAWFYFSEMHGFVFLYPNSRRQFVLEGLVNGTWSLWMSLGLMSISDVLPTLRSYYAQKELLRWSLFLVAISYLALHFTFLMKYPWLS</sequence>
<dbReference type="PANTHER" id="PTHR12692">
    <property type="entry name" value="DOLICHYL-DIPHOSPHOOLIGOSACCHARIDE--PROTEIN GLYCOSYLTRANSFERASE-RELATED"/>
    <property type="match status" value="1"/>
</dbReference>
<dbReference type="GO" id="GO:0016740">
    <property type="term" value="F:transferase activity"/>
    <property type="evidence" value="ECO:0007669"/>
    <property type="project" value="UniProtKB-KW"/>
</dbReference>
<evidence type="ECO:0000313" key="11">
    <source>
        <dbReference type="EMBL" id="CEG37657.1"/>
    </source>
</evidence>
<organism evidence="11 12">
    <name type="scientific">Plasmopara halstedii</name>
    <name type="common">Downy mildew of sunflower</name>
    <dbReference type="NCBI Taxonomy" id="4781"/>
    <lineage>
        <taxon>Eukaryota</taxon>
        <taxon>Sar</taxon>
        <taxon>Stramenopiles</taxon>
        <taxon>Oomycota</taxon>
        <taxon>Peronosporomycetes</taxon>
        <taxon>Peronosporales</taxon>
        <taxon>Peronosporaceae</taxon>
        <taxon>Plasmopara</taxon>
    </lineage>
</organism>
<dbReference type="STRING" id="4781.A0A0P1AA76"/>
<dbReference type="OrthoDB" id="61749at2759"/>
<feature type="transmembrane region" description="Helical" evidence="9">
    <location>
        <begin position="366"/>
        <end position="384"/>
    </location>
</feature>
<feature type="transmembrane region" description="Helical" evidence="9">
    <location>
        <begin position="244"/>
        <end position="267"/>
    </location>
</feature>
<keyword evidence="12" id="KW-1185">Reference proteome</keyword>
<evidence type="ECO:0000256" key="6">
    <source>
        <dbReference type="ARBA" id="ARBA00022824"/>
    </source>
</evidence>
<dbReference type="PANTHER" id="PTHR12692:SF0">
    <property type="entry name" value="GH11935P"/>
    <property type="match status" value="1"/>
</dbReference>
<evidence type="ECO:0000256" key="10">
    <source>
        <dbReference type="SAM" id="SignalP"/>
    </source>
</evidence>
<dbReference type="EMBL" id="CCYD01000288">
    <property type="protein sequence ID" value="CEG37657.1"/>
    <property type="molecule type" value="Genomic_DNA"/>
</dbReference>
<keyword evidence="11" id="KW-0808">Transferase</keyword>
<evidence type="ECO:0000256" key="2">
    <source>
        <dbReference type="ARBA" id="ARBA00004477"/>
    </source>
</evidence>
<keyword evidence="8 9" id="KW-0472">Membrane</keyword>
<comment type="function">
    <text evidence="1">Subunit of the oligosaccharyl transferase (OST) complex that catalyzes the initial transfer of a defined glycan (Glc(3)Man(9)GlcNAc(2) in eukaryotes) from the lipid carrier dolichol-pyrophosphate to an asparagine residue within an Asn-X-Ser/Thr consensus motif in nascent polypeptide chains, the first step in protein N-glycosylation. N-glycosylation occurs cotranslationally and the complex associates with the Sec61 complex at the channel-forming translocon complex that mediates protein translocation across the endoplasmic reticulum (ER). All subunits are required for a maximal enzyme activity.</text>
</comment>
<proteinExistence type="inferred from homology"/>
<evidence type="ECO:0000256" key="1">
    <source>
        <dbReference type="ARBA" id="ARBA00002791"/>
    </source>
</evidence>
<feature type="transmembrane region" description="Helical" evidence="9">
    <location>
        <begin position="279"/>
        <end position="302"/>
    </location>
</feature>
<protein>
    <submittedName>
        <fullName evidence="11">Oligosaccharyl transferase complex, subunit OST3/OST6</fullName>
    </submittedName>
</protein>
<evidence type="ECO:0000256" key="3">
    <source>
        <dbReference type="ARBA" id="ARBA00009561"/>
    </source>
</evidence>
<evidence type="ECO:0000256" key="9">
    <source>
        <dbReference type="SAM" id="Phobius"/>
    </source>
</evidence>
<dbReference type="RefSeq" id="XP_024574026.1">
    <property type="nucleotide sequence ID" value="XM_024723006.1"/>
</dbReference>
<dbReference type="GeneID" id="36400490"/>
<evidence type="ECO:0000256" key="5">
    <source>
        <dbReference type="ARBA" id="ARBA00022729"/>
    </source>
</evidence>
<evidence type="ECO:0000256" key="7">
    <source>
        <dbReference type="ARBA" id="ARBA00022989"/>
    </source>
</evidence>
<evidence type="ECO:0000313" key="12">
    <source>
        <dbReference type="Proteomes" id="UP000054928"/>
    </source>
</evidence>
<accession>A0A0P1AA76</accession>
<dbReference type="GO" id="GO:0018279">
    <property type="term" value="P:protein N-linked glycosylation via asparagine"/>
    <property type="evidence" value="ECO:0007669"/>
    <property type="project" value="TreeGrafter"/>
</dbReference>
<dbReference type="OMA" id="IHRRAWY"/>
<feature type="chain" id="PRO_5006058500" evidence="10">
    <location>
        <begin position="17"/>
        <end position="390"/>
    </location>
</feature>
<reference evidence="12" key="1">
    <citation type="submission" date="2014-09" db="EMBL/GenBank/DDBJ databases">
        <authorList>
            <person name="Sharma Rahul"/>
            <person name="Thines Marco"/>
        </authorList>
    </citation>
    <scope>NUCLEOTIDE SEQUENCE [LARGE SCALE GENOMIC DNA]</scope>
</reference>
<dbReference type="Pfam" id="PF04756">
    <property type="entry name" value="OST3_OST6"/>
    <property type="match status" value="1"/>
</dbReference>
<keyword evidence="4 9" id="KW-0812">Transmembrane</keyword>
<comment type="subcellular location">
    <subcellularLocation>
        <location evidence="2">Endoplasmic reticulum membrane</location>
        <topology evidence="2">Multi-pass membrane protein</topology>
    </subcellularLocation>
</comment>
<evidence type="ECO:0000256" key="8">
    <source>
        <dbReference type="ARBA" id="ARBA00023136"/>
    </source>
</evidence>
<comment type="similarity">
    <text evidence="3">Belongs to the OST3/OST6 family.</text>
</comment>
<dbReference type="AlphaFoldDB" id="A0A0P1AA76"/>
<evidence type="ECO:0000256" key="4">
    <source>
        <dbReference type="ARBA" id="ARBA00022692"/>
    </source>
</evidence>
<dbReference type="Proteomes" id="UP000054928">
    <property type="component" value="Unassembled WGS sequence"/>
</dbReference>
<keyword evidence="6" id="KW-0256">Endoplasmic reticulum</keyword>
<feature type="signal peptide" evidence="10">
    <location>
        <begin position="1"/>
        <end position="16"/>
    </location>
</feature>
<dbReference type="InterPro" id="IPR021149">
    <property type="entry name" value="OligosaccharylTrfase_OST3/OST6"/>
</dbReference>
<keyword evidence="5 10" id="KW-0732">Signal</keyword>
<name>A0A0P1AA76_PLAHL</name>
<keyword evidence="7 9" id="KW-1133">Transmembrane helix</keyword>